<protein>
    <submittedName>
        <fullName evidence="1">Uncharacterized protein</fullName>
    </submittedName>
</protein>
<comment type="caution">
    <text evidence="1">The sequence shown here is derived from an EMBL/GenBank/DDBJ whole genome shotgun (WGS) entry which is preliminary data.</text>
</comment>
<gene>
    <name evidence="1" type="ORF">LEP1GSC172_4439</name>
</gene>
<evidence type="ECO:0000313" key="1">
    <source>
        <dbReference type="EMBL" id="EMO53823.1"/>
    </source>
</evidence>
<organism evidence="1 2">
    <name type="scientific">Leptospira noguchii</name>
    <dbReference type="NCBI Taxonomy" id="28182"/>
    <lineage>
        <taxon>Bacteria</taxon>
        <taxon>Pseudomonadati</taxon>
        <taxon>Spirochaetota</taxon>
        <taxon>Spirochaetia</taxon>
        <taxon>Leptospirales</taxon>
        <taxon>Leptospiraceae</taxon>
        <taxon>Leptospira</taxon>
    </lineage>
</organism>
<dbReference type="EMBL" id="AKWD02000038">
    <property type="protein sequence ID" value="EMO53823.1"/>
    <property type="molecule type" value="Genomic_DNA"/>
</dbReference>
<dbReference type="SUPFAM" id="SSF56672">
    <property type="entry name" value="DNA/RNA polymerases"/>
    <property type="match status" value="1"/>
</dbReference>
<sequence length="39" mass="4492">MVNDSSSYEARQSALKWMLVTSFGYLGYRNAKFGRLEKS</sequence>
<dbReference type="InterPro" id="IPR043502">
    <property type="entry name" value="DNA/RNA_pol_sf"/>
</dbReference>
<name>M6VW91_9LEPT</name>
<proteinExistence type="predicted"/>
<reference evidence="1 2" key="1">
    <citation type="submission" date="2013-01" db="EMBL/GenBank/DDBJ databases">
        <authorList>
            <person name="Harkins D.M."/>
            <person name="Durkin A.S."/>
            <person name="Brinkac L.M."/>
            <person name="Haft D.H."/>
            <person name="Selengut J.D."/>
            <person name="Sanka R."/>
            <person name="DePew J."/>
            <person name="Purushe J."/>
            <person name="Matthias M.A."/>
            <person name="Vinetz J.M."/>
            <person name="Sutton G.G."/>
            <person name="Nierman W.C."/>
            <person name="Fouts D.E."/>
        </authorList>
    </citation>
    <scope>NUCLEOTIDE SEQUENCE [LARGE SCALE GENOMIC DNA]</scope>
    <source>
        <strain evidence="1 2">HAI1536</strain>
    </source>
</reference>
<dbReference type="AlphaFoldDB" id="M6VW91"/>
<evidence type="ECO:0000313" key="2">
    <source>
        <dbReference type="Proteomes" id="UP000012112"/>
    </source>
</evidence>
<accession>M6VW91</accession>
<dbReference type="Proteomes" id="UP000012112">
    <property type="component" value="Unassembled WGS sequence"/>
</dbReference>